<dbReference type="AlphaFoldDB" id="A0A1I5T1D2"/>
<dbReference type="Pfam" id="PF07963">
    <property type="entry name" value="N_methyl"/>
    <property type="match status" value="1"/>
</dbReference>
<evidence type="ECO:0000313" key="3">
    <source>
        <dbReference type="Proteomes" id="UP000198784"/>
    </source>
</evidence>
<protein>
    <submittedName>
        <fullName evidence="2">Type IV pilus assembly protein PilW</fullName>
    </submittedName>
</protein>
<dbReference type="OrthoDB" id="5296662at2"/>
<evidence type="ECO:0000313" key="2">
    <source>
        <dbReference type="EMBL" id="SFP76813.1"/>
    </source>
</evidence>
<organism evidence="2 3">
    <name type="scientific">Pseudomonas borbori</name>
    <dbReference type="NCBI Taxonomy" id="289003"/>
    <lineage>
        <taxon>Bacteria</taxon>
        <taxon>Pseudomonadati</taxon>
        <taxon>Pseudomonadota</taxon>
        <taxon>Gammaproteobacteria</taxon>
        <taxon>Pseudomonadales</taxon>
        <taxon>Pseudomonadaceae</taxon>
        <taxon>Pseudomonas</taxon>
    </lineage>
</organism>
<accession>A0A1I5T1D2</accession>
<dbReference type="NCBIfam" id="TIGR02532">
    <property type="entry name" value="IV_pilin_GFxxxE"/>
    <property type="match status" value="1"/>
</dbReference>
<feature type="transmembrane region" description="Helical" evidence="1">
    <location>
        <begin position="29"/>
        <end position="50"/>
    </location>
</feature>
<dbReference type="EMBL" id="FOWX01000018">
    <property type="protein sequence ID" value="SFP76813.1"/>
    <property type="molecule type" value="Genomic_DNA"/>
</dbReference>
<dbReference type="InterPro" id="IPR012902">
    <property type="entry name" value="N_methyl_site"/>
</dbReference>
<name>A0A1I5T1D2_9PSED</name>
<reference evidence="3" key="1">
    <citation type="submission" date="2016-10" db="EMBL/GenBank/DDBJ databases">
        <authorList>
            <person name="Varghese N."/>
            <person name="Submissions S."/>
        </authorList>
    </citation>
    <scope>NUCLEOTIDE SEQUENCE [LARGE SCALE GENOMIC DNA]</scope>
    <source>
        <strain evidence="3">DSM 17834</strain>
    </source>
</reference>
<keyword evidence="1" id="KW-1133">Transmembrane helix</keyword>
<dbReference type="Proteomes" id="UP000198784">
    <property type="component" value="Unassembled WGS sequence"/>
</dbReference>
<sequence>MKTPLIKVQSKQCRPIGQGPQSGFSLIELMVAMVISLLIMGGVLTLFLDVTRTNDEMAKTNIQIENGRFAIQLLQNDLSHGGFWDGYVPQFDDLTLTTVASDAPTDPVPNPCLAYSDTDWTSAHKNNLLGIPVQAYDDAPTGCTSASPAIGADIKANTDFLVVRHAETCVAGVGGCENTAGKVYFQTSLCSTSPETAYSYVLDTDDHDLHQMDCATAADRRKFVSNIYYIRDDDTLMRSRFDVDKHLAAEPMIEGVEGFRVELGIDDGPVDGAPDTYVRCPLANISADTTAPSTHPAATVCAADQLANVVAVKVYVLVRSLTATPGYTDGKTYSLGTTTLGPFNDNFKRHVFSSTVRLNNISGRREVP</sequence>
<dbReference type="RefSeq" id="WP_090502144.1">
    <property type="nucleotide sequence ID" value="NZ_FOWX01000018.1"/>
</dbReference>
<dbReference type="GO" id="GO:0043683">
    <property type="term" value="P:type IV pilus assembly"/>
    <property type="evidence" value="ECO:0007669"/>
    <property type="project" value="InterPro"/>
</dbReference>
<gene>
    <name evidence="2" type="ORF">SAMN05216190_11842</name>
</gene>
<keyword evidence="1" id="KW-0472">Membrane</keyword>
<evidence type="ECO:0000256" key="1">
    <source>
        <dbReference type="SAM" id="Phobius"/>
    </source>
</evidence>
<dbReference type="STRING" id="289003.SAMN05216190_11842"/>
<keyword evidence="1" id="KW-0812">Transmembrane</keyword>
<keyword evidence="3" id="KW-1185">Reference proteome</keyword>
<proteinExistence type="predicted"/>
<dbReference type="InterPro" id="IPR032092">
    <property type="entry name" value="PilW"/>
</dbReference>
<dbReference type="PROSITE" id="PS00409">
    <property type="entry name" value="PROKAR_NTER_METHYL"/>
    <property type="match status" value="1"/>
</dbReference>
<dbReference type="Pfam" id="PF16074">
    <property type="entry name" value="PilW"/>
    <property type="match status" value="1"/>
</dbReference>